<accession>A0A934U2X6</accession>
<evidence type="ECO:0000313" key="2">
    <source>
        <dbReference type="EMBL" id="MBK6087912.1"/>
    </source>
</evidence>
<dbReference type="RefSeq" id="WP_201427062.1">
    <property type="nucleotide sequence ID" value="NZ_JAEQMG010000044.1"/>
</dbReference>
<reference evidence="2" key="1">
    <citation type="submission" date="2021-01" db="EMBL/GenBank/DDBJ databases">
        <title>Genome public.</title>
        <authorList>
            <person name="Liu C."/>
            <person name="Sun Q."/>
        </authorList>
    </citation>
    <scope>NUCLEOTIDE SEQUENCE</scope>
    <source>
        <strain evidence="2">M6</strain>
    </source>
</reference>
<gene>
    <name evidence="2" type="ORF">JKK62_04470</name>
</gene>
<feature type="domain" description="Transposase DDE" evidence="1">
    <location>
        <begin position="2"/>
        <end position="206"/>
    </location>
</feature>
<evidence type="ECO:0000313" key="3">
    <source>
        <dbReference type="Proteomes" id="UP000633365"/>
    </source>
</evidence>
<dbReference type="InterPro" id="IPR012337">
    <property type="entry name" value="RNaseH-like_sf"/>
</dbReference>
<comment type="caution">
    <text evidence="2">The sequence shown here is derived from an EMBL/GenBank/DDBJ whole genome shotgun (WGS) entry which is preliminary data.</text>
</comment>
<evidence type="ECO:0000259" key="1">
    <source>
        <dbReference type="Pfam" id="PF13701"/>
    </source>
</evidence>
<keyword evidence="3" id="KW-1185">Reference proteome</keyword>
<dbReference type="InterPro" id="IPR047960">
    <property type="entry name" value="Transpos_IS1380"/>
</dbReference>
<dbReference type="NCBIfam" id="NF033539">
    <property type="entry name" value="transpos_IS1380"/>
    <property type="match status" value="1"/>
</dbReference>
<organism evidence="2 3">
    <name type="scientific">Ruminococcus difficilis</name>
    <dbReference type="NCBI Taxonomy" id="2763069"/>
    <lineage>
        <taxon>Bacteria</taxon>
        <taxon>Bacillati</taxon>
        <taxon>Bacillota</taxon>
        <taxon>Clostridia</taxon>
        <taxon>Eubacteriales</taxon>
        <taxon>Oscillospiraceae</taxon>
        <taxon>Ruminococcus</taxon>
    </lineage>
</organism>
<name>A0A934U2X6_9FIRM</name>
<dbReference type="AlphaFoldDB" id="A0A934U2X6"/>
<dbReference type="InterPro" id="IPR025668">
    <property type="entry name" value="Tnp_DDE_dom"/>
</dbReference>
<dbReference type="SUPFAM" id="SSF53098">
    <property type="entry name" value="Ribonuclease H-like"/>
    <property type="match status" value="1"/>
</dbReference>
<proteinExistence type="predicted"/>
<dbReference type="EMBL" id="JAEQMG010000044">
    <property type="protein sequence ID" value="MBK6087912.1"/>
    <property type="molecule type" value="Genomic_DNA"/>
</dbReference>
<dbReference type="Proteomes" id="UP000633365">
    <property type="component" value="Unassembled WGS sequence"/>
</dbReference>
<sequence length="210" mass="24615">DELYSLFETNGTSYVIRLKENPVLRRLAQALDSELSYLTQNDMVSYAVVYGEFLYKADSWAYPRRVVCKIEKPCGQMLHMNTFVVTNMESSPEDLIRFYCKRGNMENFIKECKSGFDMSYVSSSSMIVNANRVQIHALAYNLFNWFRRLTLPESMRKDRIDTVRLKLLKIAARVVSSARYVYFKLCSYCPYQKQFFETLANIEKLSPQLE</sequence>
<feature type="non-terminal residue" evidence="2">
    <location>
        <position position="1"/>
    </location>
</feature>
<protein>
    <submittedName>
        <fullName evidence="2">IS1380 family transposase</fullName>
    </submittedName>
</protein>
<dbReference type="Pfam" id="PF13701">
    <property type="entry name" value="DDE_Tnp_1_4"/>
    <property type="match status" value="1"/>
</dbReference>